<evidence type="ECO:0000256" key="1">
    <source>
        <dbReference type="ARBA" id="ARBA00003033"/>
    </source>
</evidence>
<dbReference type="Proteomes" id="UP000094236">
    <property type="component" value="Unassembled WGS sequence"/>
</dbReference>
<name>A0A1E4U2T2_PACTA</name>
<feature type="region of interest" description="Disordered" evidence="5">
    <location>
        <begin position="1"/>
        <end position="37"/>
    </location>
</feature>
<proteinExistence type="inferred from homology"/>
<gene>
    <name evidence="6" type="ORF">PACTADRAFT_48094</name>
</gene>
<evidence type="ECO:0000313" key="6">
    <source>
        <dbReference type="EMBL" id="ODV98310.1"/>
    </source>
</evidence>
<dbReference type="GO" id="GO:0006112">
    <property type="term" value="P:energy reserve metabolic process"/>
    <property type="evidence" value="ECO:0007669"/>
    <property type="project" value="InterPro"/>
</dbReference>
<reference evidence="7" key="1">
    <citation type="submission" date="2016-05" db="EMBL/GenBank/DDBJ databases">
        <title>Comparative genomics of biotechnologically important yeasts.</title>
        <authorList>
            <consortium name="DOE Joint Genome Institute"/>
            <person name="Riley R."/>
            <person name="Haridas S."/>
            <person name="Wolfe K.H."/>
            <person name="Lopes M.R."/>
            <person name="Hittinger C.T."/>
            <person name="Goker M."/>
            <person name="Salamov A."/>
            <person name="Wisecaver J."/>
            <person name="Long T.M."/>
            <person name="Aerts A.L."/>
            <person name="Barry K."/>
            <person name="Choi C."/>
            <person name="Clum A."/>
            <person name="Coughlan A.Y."/>
            <person name="Deshpande S."/>
            <person name="Douglass A.P."/>
            <person name="Hanson S.J."/>
            <person name="Klenk H.-P."/>
            <person name="Labutti K."/>
            <person name="Lapidus A."/>
            <person name="Lindquist E."/>
            <person name="Lipzen A."/>
            <person name="Meier-Kolthoff J.P."/>
            <person name="Ohm R.A."/>
            <person name="Otillar R.P."/>
            <person name="Pangilinan J."/>
            <person name="Peng Y."/>
            <person name="Rokas A."/>
            <person name="Rosa C.A."/>
            <person name="Scheuner C."/>
            <person name="Sibirny A.A."/>
            <person name="Slot J.C."/>
            <person name="Stielow J.B."/>
            <person name="Sun H."/>
            <person name="Kurtzman C.P."/>
            <person name="Blackwell M."/>
            <person name="Grigoriev I.V."/>
            <person name="Jeffries T.W."/>
        </authorList>
    </citation>
    <scope>NUCLEOTIDE SEQUENCE [LARGE SCALE GENOMIC DNA]</scope>
    <source>
        <strain evidence="7">NRRL Y-2460</strain>
    </source>
</reference>
<evidence type="ECO:0000256" key="2">
    <source>
        <dbReference type="ARBA" id="ARBA00004202"/>
    </source>
</evidence>
<comment type="similarity">
    <text evidence="3">Belongs to the RGI1 family.</text>
</comment>
<dbReference type="Gene3D" id="3.40.1000.40">
    <property type="entry name" value="Respiratory growth induced protein 1"/>
    <property type="match status" value="1"/>
</dbReference>
<feature type="compositionally biased region" description="Basic and acidic residues" evidence="5">
    <location>
        <begin position="1"/>
        <end position="10"/>
    </location>
</feature>
<dbReference type="Pfam" id="PF10843">
    <property type="entry name" value="RGI1"/>
    <property type="match status" value="1"/>
</dbReference>
<dbReference type="InterPro" id="IPR022554">
    <property type="entry name" value="RGI1"/>
</dbReference>
<evidence type="ECO:0000256" key="3">
    <source>
        <dbReference type="ARBA" id="ARBA00009268"/>
    </source>
</evidence>
<evidence type="ECO:0000256" key="5">
    <source>
        <dbReference type="SAM" id="MobiDB-lite"/>
    </source>
</evidence>
<feature type="compositionally biased region" description="Basic and acidic residues" evidence="5">
    <location>
        <begin position="21"/>
        <end position="37"/>
    </location>
</feature>
<dbReference type="GO" id="GO:0005886">
    <property type="term" value="C:plasma membrane"/>
    <property type="evidence" value="ECO:0007669"/>
    <property type="project" value="UniProtKB-SubCell"/>
</dbReference>
<sequence length="182" mass="21532">MTKKDKEHKSGYTTAPTEPTKLVEIKDRPKHKSDDPPLRKFDNLEAFESYLKDETWDNEFDYIHAQLVYYPPFVLHECHDDPENNFKPSMTNLNKKFLRNLHHHVDRHLLVEIKRYSGVEYDFGKSVEEHTADGKVKWHFKDESNHGIPEESLHDRKWKLELTVESHSNDSLIVVDLQTVPL</sequence>
<keyword evidence="7" id="KW-1185">Reference proteome</keyword>
<dbReference type="InterPro" id="IPR038235">
    <property type="entry name" value="RGI1_sf"/>
</dbReference>
<dbReference type="OrthoDB" id="4082176at2759"/>
<protein>
    <recommendedName>
        <fullName evidence="4">Respiratory growth induced protein 1</fullName>
    </recommendedName>
</protein>
<dbReference type="EMBL" id="KV454011">
    <property type="protein sequence ID" value="ODV98310.1"/>
    <property type="molecule type" value="Genomic_DNA"/>
</dbReference>
<accession>A0A1E4U2T2</accession>
<evidence type="ECO:0000256" key="4">
    <source>
        <dbReference type="ARBA" id="ARBA00021474"/>
    </source>
</evidence>
<comment type="subcellular location">
    <subcellularLocation>
        <location evidence="2">Cell membrane</location>
        <topology evidence="2">Peripheral membrane protein</topology>
    </subcellularLocation>
</comment>
<comment type="function">
    <text evidence="1">Involved in the control of energetic metabolism and significantly contribute to cell fitness, especially under respiratory growth conditions.</text>
</comment>
<dbReference type="AlphaFoldDB" id="A0A1E4U2T2"/>
<organism evidence="6 7">
    <name type="scientific">Pachysolen tannophilus NRRL Y-2460</name>
    <dbReference type="NCBI Taxonomy" id="669874"/>
    <lineage>
        <taxon>Eukaryota</taxon>
        <taxon>Fungi</taxon>
        <taxon>Dikarya</taxon>
        <taxon>Ascomycota</taxon>
        <taxon>Saccharomycotina</taxon>
        <taxon>Pichiomycetes</taxon>
        <taxon>Pachysolenaceae</taxon>
        <taxon>Pachysolen</taxon>
    </lineage>
</organism>
<evidence type="ECO:0000313" key="7">
    <source>
        <dbReference type="Proteomes" id="UP000094236"/>
    </source>
</evidence>